<dbReference type="FunFam" id="3.40.50.150:FF:000206">
    <property type="entry name" value="O-methyltransferase ZRP4"/>
    <property type="match status" value="1"/>
</dbReference>
<dbReference type="Pfam" id="PF08100">
    <property type="entry name" value="Dimerisation"/>
    <property type="match status" value="1"/>
</dbReference>
<dbReference type="Gene3D" id="3.40.50.150">
    <property type="entry name" value="Vaccinia Virus protein VP39"/>
    <property type="match status" value="1"/>
</dbReference>
<dbReference type="SUPFAM" id="SSF46785">
    <property type="entry name" value="Winged helix' DNA-binding domain"/>
    <property type="match status" value="1"/>
</dbReference>
<dbReference type="Gene3D" id="1.10.10.10">
    <property type="entry name" value="Winged helix-like DNA-binding domain superfamily/Winged helix DNA-binding domain"/>
    <property type="match status" value="1"/>
</dbReference>
<dbReference type="GO" id="GO:0032259">
    <property type="term" value="P:methylation"/>
    <property type="evidence" value="ECO:0007669"/>
    <property type="project" value="UniProtKB-KW"/>
</dbReference>
<dbReference type="EMBL" id="MK058502">
    <property type="protein sequence ID" value="QCX36380.1"/>
    <property type="molecule type" value="mRNA"/>
</dbReference>
<name>A0A4Y5QNM2_9MAGN</name>
<evidence type="ECO:0000259" key="6">
    <source>
        <dbReference type="Pfam" id="PF08100"/>
    </source>
</evidence>
<dbReference type="PANTHER" id="PTHR11746">
    <property type="entry name" value="O-METHYLTRANSFERASE"/>
    <property type="match status" value="1"/>
</dbReference>
<dbReference type="SUPFAM" id="SSF53335">
    <property type="entry name" value="S-adenosyl-L-methionine-dependent methyltransferases"/>
    <property type="match status" value="1"/>
</dbReference>
<sequence>MSLERGNIEEETWQAQALLWNNIFSFINSMSLNCAVQLRIPEILHTNHPTPTTLADLAAAIPIPDHKADHLRRLMRLLVNAGIFAADEAGAYSLTPASTLLVPANGRMGMAAHVTMNLHPGIVELWHHYADWYKADGPVMPFDVAHGVSGWDYLRGQPGLLALFNDSMASDTELLMGAVITKCAGVFHGLRSLVDVGGGVGMAGKAIAKSFPGVKVTVLDLPHVVASLPVDGDDSGVEFVGGDMFKSIPSAHAVFLKWVLHDWTDEECVEILKKSKEAIPTREEGGKVIILEMVVDPSCPDEKVRETQFAYDMVMMASSMGKEREEREWKKIFQDAGFSDYKITPALGLRSVIELYP</sequence>
<organism evidence="7">
    <name type="scientific">Piper methysticum</name>
    <dbReference type="NCBI Taxonomy" id="130404"/>
    <lineage>
        <taxon>Eukaryota</taxon>
        <taxon>Viridiplantae</taxon>
        <taxon>Streptophyta</taxon>
        <taxon>Embryophyta</taxon>
        <taxon>Tracheophyta</taxon>
        <taxon>Spermatophyta</taxon>
        <taxon>Magnoliopsida</taxon>
        <taxon>Magnoliidae</taxon>
        <taxon>Piperales</taxon>
        <taxon>Piperaceae</taxon>
        <taxon>Piper</taxon>
    </lineage>
</organism>
<protein>
    <submittedName>
        <fullName evidence="7">COMTL5</fullName>
    </submittedName>
</protein>
<evidence type="ECO:0000256" key="1">
    <source>
        <dbReference type="ARBA" id="ARBA00022603"/>
    </source>
</evidence>
<dbReference type="InterPro" id="IPR036388">
    <property type="entry name" value="WH-like_DNA-bd_sf"/>
</dbReference>
<dbReference type="PROSITE" id="PS51683">
    <property type="entry name" value="SAM_OMT_II"/>
    <property type="match status" value="1"/>
</dbReference>
<keyword evidence="1" id="KW-0489">Methyltransferase</keyword>
<feature type="active site" description="Proton acceptor" evidence="4">
    <location>
        <position position="261"/>
    </location>
</feature>
<dbReference type="Pfam" id="PF00891">
    <property type="entry name" value="Methyltransf_2"/>
    <property type="match status" value="1"/>
</dbReference>
<dbReference type="InterPro" id="IPR012967">
    <property type="entry name" value="COMT_dimerisation"/>
</dbReference>
<dbReference type="InterPro" id="IPR029063">
    <property type="entry name" value="SAM-dependent_MTases_sf"/>
</dbReference>
<dbReference type="InterPro" id="IPR001077">
    <property type="entry name" value="COMT_C"/>
</dbReference>
<evidence type="ECO:0000313" key="7">
    <source>
        <dbReference type="EMBL" id="QCX36380.1"/>
    </source>
</evidence>
<evidence type="ECO:0000256" key="3">
    <source>
        <dbReference type="ARBA" id="ARBA00022691"/>
    </source>
</evidence>
<feature type="domain" description="O-methyltransferase dimerisation" evidence="6">
    <location>
        <begin position="20"/>
        <end position="102"/>
    </location>
</feature>
<dbReference type="GO" id="GO:0008171">
    <property type="term" value="F:O-methyltransferase activity"/>
    <property type="evidence" value="ECO:0007669"/>
    <property type="project" value="InterPro"/>
</dbReference>
<dbReference type="PIRSF" id="PIRSF005739">
    <property type="entry name" value="O-mtase"/>
    <property type="match status" value="1"/>
</dbReference>
<dbReference type="InterPro" id="IPR036390">
    <property type="entry name" value="WH_DNA-bd_sf"/>
</dbReference>
<evidence type="ECO:0000259" key="5">
    <source>
        <dbReference type="Pfam" id="PF00891"/>
    </source>
</evidence>
<keyword evidence="3" id="KW-0949">S-adenosyl-L-methionine</keyword>
<keyword evidence="2" id="KW-0808">Transferase</keyword>
<reference evidence="7" key="1">
    <citation type="journal article" date="2019" name="Nat. Plants">
        <title>The biosynthetic origin of psychoactive kavalactones in kava.</title>
        <authorList>
            <person name="Pluskal T."/>
            <person name="Torrens-Spence M.P."/>
            <person name="Fallon T.R."/>
            <person name="De Abreu A."/>
            <person name="Shi C.H."/>
            <person name="Weng J.K."/>
        </authorList>
    </citation>
    <scope>NUCLEOTIDE SEQUENCE</scope>
</reference>
<dbReference type="InterPro" id="IPR016461">
    <property type="entry name" value="COMT-like"/>
</dbReference>
<dbReference type="AlphaFoldDB" id="A0A4Y5QNM2"/>
<feature type="domain" description="O-methyltransferase C-terminal" evidence="5">
    <location>
        <begin position="126"/>
        <end position="339"/>
    </location>
</feature>
<dbReference type="GO" id="GO:0046983">
    <property type="term" value="F:protein dimerization activity"/>
    <property type="evidence" value="ECO:0007669"/>
    <property type="project" value="InterPro"/>
</dbReference>
<evidence type="ECO:0000256" key="2">
    <source>
        <dbReference type="ARBA" id="ARBA00022679"/>
    </source>
</evidence>
<proteinExistence type="evidence at transcript level"/>
<evidence type="ECO:0000256" key="4">
    <source>
        <dbReference type="PIRSR" id="PIRSR005739-1"/>
    </source>
</evidence>
<accession>A0A4Y5QNM2</accession>